<organism evidence="2 3">
    <name type="scientific">Trifolium pratense</name>
    <name type="common">Red clover</name>
    <dbReference type="NCBI Taxonomy" id="57577"/>
    <lineage>
        <taxon>Eukaryota</taxon>
        <taxon>Viridiplantae</taxon>
        <taxon>Streptophyta</taxon>
        <taxon>Embryophyta</taxon>
        <taxon>Tracheophyta</taxon>
        <taxon>Spermatophyta</taxon>
        <taxon>Magnoliopsida</taxon>
        <taxon>eudicotyledons</taxon>
        <taxon>Gunneridae</taxon>
        <taxon>Pentapetalae</taxon>
        <taxon>rosids</taxon>
        <taxon>fabids</taxon>
        <taxon>Fabales</taxon>
        <taxon>Fabaceae</taxon>
        <taxon>Papilionoideae</taxon>
        <taxon>50 kb inversion clade</taxon>
        <taxon>NPAAA clade</taxon>
        <taxon>Hologalegina</taxon>
        <taxon>IRL clade</taxon>
        <taxon>Trifolieae</taxon>
        <taxon>Trifolium</taxon>
    </lineage>
</organism>
<dbReference type="GO" id="GO:0003676">
    <property type="term" value="F:nucleic acid binding"/>
    <property type="evidence" value="ECO:0007669"/>
    <property type="project" value="InterPro"/>
</dbReference>
<dbReference type="GO" id="GO:0004523">
    <property type="term" value="F:RNA-DNA hybrid ribonuclease activity"/>
    <property type="evidence" value="ECO:0007669"/>
    <property type="project" value="InterPro"/>
</dbReference>
<dbReference type="EMBL" id="ASHM01002665">
    <property type="protein sequence ID" value="PNY08681.1"/>
    <property type="molecule type" value="Genomic_DNA"/>
</dbReference>
<evidence type="ECO:0000259" key="1">
    <source>
        <dbReference type="Pfam" id="PF13456"/>
    </source>
</evidence>
<reference evidence="2 3" key="1">
    <citation type="journal article" date="2014" name="Am. J. Bot.">
        <title>Genome assembly and annotation for red clover (Trifolium pratense; Fabaceae).</title>
        <authorList>
            <person name="Istvanek J."/>
            <person name="Jaros M."/>
            <person name="Krenek A."/>
            <person name="Repkova J."/>
        </authorList>
    </citation>
    <scope>NUCLEOTIDE SEQUENCE [LARGE SCALE GENOMIC DNA]</scope>
    <source>
        <strain evidence="3">cv. Tatra</strain>
        <tissue evidence="2">Young leaves</tissue>
    </source>
</reference>
<proteinExistence type="predicted"/>
<sequence length="201" mass="22667">MRTRLQHRQVHCPSIYPLCTEEEDDWHVLFTCDTSCSCWEQAGLTSFLQQRKQHFSSVIEVIMDICSVEEKSVAGHVAMVISGTFVTAATSWKANRVSVIEGEAAALPEAMQFARTSGRHNVIDAMSLNYAGVSEFSMLISSIKNLLNLCPNFEVKFVRRQTNMVAQTLVKAAICYPSHHVFEFIPLCIESMVNNEMTQVW</sequence>
<protein>
    <submittedName>
        <fullName evidence="2">BZIP-like protein</fullName>
    </submittedName>
</protein>
<reference evidence="2 3" key="2">
    <citation type="journal article" date="2017" name="Front. Plant Sci.">
        <title>Gene Classification and Mining of Molecular Markers Useful in Red Clover (Trifolium pratense) Breeding.</title>
        <authorList>
            <person name="Istvanek J."/>
            <person name="Dluhosova J."/>
            <person name="Dluhos P."/>
            <person name="Patkova L."/>
            <person name="Nedelnik J."/>
            <person name="Repkova J."/>
        </authorList>
    </citation>
    <scope>NUCLEOTIDE SEQUENCE [LARGE SCALE GENOMIC DNA]</scope>
    <source>
        <strain evidence="3">cv. Tatra</strain>
        <tissue evidence="2">Young leaves</tissue>
    </source>
</reference>
<evidence type="ECO:0000313" key="2">
    <source>
        <dbReference type="EMBL" id="PNY08681.1"/>
    </source>
</evidence>
<dbReference type="AlphaFoldDB" id="A0A2K3P077"/>
<evidence type="ECO:0000313" key="3">
    <source>
        <dbReference type="Proteomes" id="UP000236291"/>
    </source>
</evidence>
<comment type="caution">
    <text evidence="2">The sequence shown here is derived from an EMBL/GenBank/DDBJ whole genome shotgun (WGS) entry which is preliminary data.</text>
</comment>
<gene>
    <name evidence="2" type="ORF">L195_g005212</name>
</gene>
<accession>A0A2K3P077</accession>
<dbReference type="Proteomes" id="UP000236291">
    <property type="component" value="Unassembled WGS sequence"/>
</dbReference>
<dbReference type="InterPro" id="IPR002156">
    <property type="entry name" value="RNaseH_domain"/>
</dbReference>
<dbReference type="Pfam" id="PF13456">
    <property type="entry name" value="RVT_3"/>
    <property type="match status" value="1"/>
</dbReference>
<feature type="domain" description="RNase H type-1" evidence="1">
    <location>
        <begin position="71"/>
        <end position="173"/>
    </location>
</feature>
<name>A0A2K3P077_TRIPR</name>